<evidence type="ECO:0000256" key="1">
    <source>
        <dbReference type="ARBA" id="ARBA00004173"/>
    </source>
</evidence>
<proteinExistence type="inferred from homology"/>
<sequence length="348" mass="39670">MLTYIHELIDKSQGSISISDFMNAVLYHEKYGYYTSRLPLGKDGDFTTAPEISQLFGEVIAVWIMHTWEKLGKPSKFSLVELGPGKGTLIHDIIRVTKKYSSFFNSILIHLVEISPTLRKIQKEKLKGLDVNWHKNIDGLPEQPTIFLANEFFDALPIDQFVYRDEGWYENMVTKQDDGSLLVSCQCVTMESRKKESWIPVSATCMTGSFDGAVVEICSTGVEILKKLEKKIHNNKGAALIIDYGYVYPAYKSTLQSIKQHKYANFLENVGNSDITALVNFQALKDSLKHVDCEILTQREFLYLFGIKERTQALMKSASDEQKNRIFSEFLRLTENMGTLFKAMLLIV</sequence>
<evidence type="ECO:0000313" key="8">
    <source>
        <dbReference type="EMBL" id="GFR32117.1"/>
    </source>
</evidence>
<gene>
    <name evidence="8" type="primary">midA</name>
    <name evidence="8" type="ORF">TNCT_302321</name>
</gene>
<comment type="caution">
    <text evidence="8">The sequence shown here is derived from an EMBL/GenBank/DDBJ whole genome shotgun (WGS) entry which is preliminary data.</text>
</comment>
<evidence type="ECO:0000256" key="2">
    <source>
        <dbReference type="ARBA" id="ARBA00005891"/>
    </source>
</evidence>
<evidence type="ECO:0000256" key="7">
    <source>
        <dbReference type="RuleBase" id="RU364114"/>
    </source>
</evidence>
<dbReference type="InterPro" id="IPR038375">
    <property type="entry name" value="NDUFAF7_sf"/>
</dbReference>
<evidence type="ECO:0000313" key="9">
    <source>
        <dbReference type="Proteomes" id="UP000887116"/>
    </source>
</evidence>
<keyword evidence="9" id="KW-1185">Reference proteome</keyword>
<comment type="similarity">
    <text evidence="2 7">Belongs to the NDUFAF7 family.</text>
</comment>
<dbReference type="OrthoDB" id="438553at2759"/>
<dbReference type="Pfam" id="PF02636">
    <property type="entry name" value="Methyltransf_28"/>
    <property type="match status" value="1"/>
</dbReference>
<dbReference type="AlphaFoldDB" id="A0A8X6HY53"/>
<comment type="function">
    <text evidence="7">Arginine methyltransferase involved in the assembly or stability of mitochondrial NADH:ubiquinone oxidoreductase complex (complex I).</text>
</comment>
<evidence type="ECO:0000256" key="3">
    <source>
        <dbReference type="ARBA" id="ARBA00022603"/>
    </source>
</evidence>
<dbReference type="EC" id="2.1.1.320" evidence="7"/>
<evidence type="ECO:0000256" key="5">
    <source>
        <dbReference type="ARBA" id="ARBA00023128"/>
    </source>
</evidence>
<keyword evidence="5 7" id="KW-0496">Mitochondrion</keyword>
<protein>
    <recommendedName>
        <fullName evidence="7">Protein arginine methyltransferase NDUFAF7</fullName>
        <ecNumber evidence="7">2.1.1.320</ecNumber>
    </recommendedName>
</protein>
<name>A0A8X6HY53_TRICU</name>
<keyword evidence="4 7" id="KW-0808">Transferase</keyword>
<organism evidence="8 9">
    <name type="scientific">Trichonephila clavata</name>
    <name type="common">Joro spider</name>
    <name type="synonym">Nephila clavata</name>
    <dbReference type="NCBI Taxonomy" id="2740835"/>
    <lineage>
        <taxon>Eukaryota</taxon>
        <taxon>Metazoa</taxon>
        <taxon>Ecdysozoa</taxon>
        <taxon>Arthropoda</taxon>
        <taxon>Chelicerata</taxon>
        <taxon>Arachnida</taxon>
        <taxon>Araneae</taxon>
        <taxon>Araneomorphae</taxon>
        <taxon>Entelegynae</taxon>
        <taxon>Araneoidea</taxon>
        <taxon>Nephilidae</taxon>
        <taxon>Trichonephila</taxon>
    </lineage>
</organism>
<dbReference type="Gene3D" id="3.40.50.12710">
    <property type="match status" value="1"/>
</dbReference>
<comment type="catalytic activity">
    <reaction evidence="6 7">
        <text>L-arginyl-[protein] + 2 S-adenosyl-L-methionine = N(omega),N(omega)'-dimethyl-L-arginyl-[protein] + 2 S-adenosyl-L-homocysteine + 2 H(+)</text>
        <dbReference type="Rhea" id="RHEA:48108"/>
        <dbReference type="Rhea" id="RHEA-COMP:10532"/>
        <dbReference type="Rhea" id="RHEA-COMP:11992"/>
        <dbReference type="ChEBI" id="CHEBI:15378"/>
        <dbReference type="ChEBI" id="CHEBI:29965"/>
        <dbReference type="ChEBI" id="CHEBI:57856"/>
        <dbReference type="ChEBI" id="CHEBI:59789"/>
        <dbReference type="ChEBI" id="CHEBI:88221"/>
        <dbReference type="EC" id="2.1.1.320"/>
    </reaction>
</comment>
<dbReference type="PANTHER" id="PTHR12049">
    <property type="entry name" value="PROTEIN ARGININE METHYLTRANSFERASE NDUFAF7, MITOCHONDRIAL"/>
    <property type="match status" value="1"/>
</dbReference>
<dbReference type="EMBL" id="BMAO01029477">
    <property type="protein sequence ID" value="GFR32117.1"/>
    <property type="molecule type" value="Genomic_DNA"/>
</dbReference>
<accession>A0A8X6HY53</accession>
<evidence type="ECO:0000256" key="4">
    <source>
        <dbReference type="ARBA" id="ARBA00022679"/>
    </source>
</evidence>
<dbReference type="PANTHER" id="PTHR12049:SF7">
    <property type="entry name" value="PROTEIN ARGININE METHYLTRANSFERASE NDUFAF7, MITOCHONDRIAL"/>
    <property type="match status" value="1"/>
</dbReference>
<keyword evidence="3 7" id="KW-0489">Methyltransferase</keyword>
<evidence type="ECO:0000256" key="6">
    <source>
        <dbReference type="ARBA" id="ARBA00048612"/>
    </source>
</evidence>
<reference evidence="8" key="1">
    <citation type="submission" date="2020-07" db="EMBL/GenBank/DDBJ databases">
        <title>Multicomponent nature underlies the extraordinary mechanical properties of spider dragline silk.</title>
        <authorList>
            <person name="Kono N."/>
            <person name="Nakamura H."/>
            <person name="Mori M."/>
            <person name="Yoshida Y."/>
            <person name="Ohtoshi R."/>
            <person name="Malay A.D."/>
            <person name="Moran D.A.P."/>
            <person name="Tomita M."/>
            <person name="Numata K."/>
            <person name="Arakawa K."/>
        </authorList>
    </citation>
    <scope>NUCLEOTIDE SEQUENCE</scope>
</reference>
<dbReference type="GO" id="GO:0035243">
    <property type="term" value="F:protein-arginine omega-N symmetric methyltransferase activity"/>
    <property type="evidence" value="ECO:0007669"/>
    <property type="project" value="UniProtKB-EC"/>
</dbReference>
<dbReference type="SUPFAM" id="SSF53335">
    <property type="entry name" value="S-adenosyl-L-methionine-dependent methyltransferases"/>
    <property type="match status" value="1"/>
</dbReference>
<dbReference type="GO" id="GO:0005739">
    <property type="term" value="C:mitochondrion"/>
    <property type="evidence" value="ECO:0007669"/>
    <property type="project" value="UniProtKB-SubCell"/>
</dbReference>
<comment type="subcellular location">
    <subcellularLocation>
        <location evidence="1 7">Mitochondrion</location>
    </subcellularLocation>
</comment>
<dbReference type="InterPro" id="IPR003788">
    <property type="entry name" value="NDUFAF7"/>
</dbReference>
<dbReference type="GO" id="GO:0032259">
    <property type="term" value="P:methylation"/>
    <property type="evidence" value="ECO:0007669"/>
    <property type="project" value="UniProtKB-KW"/>
</dbReference>
<dbReference type="Proteomes" id="UP000887116">
    <property type="component" value="Unassembled WGS sequence"/>
</dbReference>
<dbReference type="InterPro" id="IPR029063">
    <property type="entry name" value="SAM-dependent_MTases_sf"/>
</dbReference>